<sequence>MEVSVIGSCQVNNLARIDLGYREAGLCNFSKNLNFAKFSSQKNSKLCIGQSSISWPSSRSLCPLILRTFATDQTEAAVASEKASGCRRSEADNGLRLYVGLPLDAVSGSNTINHARAIAAGLKALKLLGIDGVELPIWWGVAEKEAMGQYNWTGCLALAELVQKLGLKLHVSLCFHASKESRIQLPEWVSQIGESQPDIFFTDRSGQCYKDCLSLSVDDLPVLHGKTPIQVYKEFFENFKTSFSSFMGSTITGISIGLGPDGELRYPSHHNPAKNGQHRGAGEFQCCDKNMLSHLKQHAEAFGNPLWGLSGPHDAFNSDESPISSGFFKENGGSWETQYGDFFLSWYADQLISHGDRLLSLAASTFSDVPITVSGKIPLIQSWYKTRSHPAELTAGFYNTVNRDGYEGIIEMFSRNSCKIILPGMDLEDEHQPKETLSSPELLIKQIISNCRKQGVQISGQNVMISGSPRGFEQIKNNLVGENAVDLFTYQRMGASFFSPEHFPSFTEFVRNLSQPKLHSDDLLVEEVDSAESLPEKNLQRQAA</sequence>
<dbReference type="EC" id="3.2.1.2" evidence="4"/>
<protein>
    <recommendedName>
        <fullName evidence="4">Beta-amylase</fullName>
        <ecNumber evidence="4">3.2.1.2</ecNumber>
    </recommendedName>
</protein>
<comment type="caution">
    <text evidence="5">The sequence shown here is derived from an EMBL/GenBank/DDBJ whole genome shotgun (WGS) entry which is preliminary data.</text>
</comment>
<name>A0ABD2YJQ1_9GENT</name>
<dbReference type="GO" id="GO:0016161">
    <property type="term" value="F:beta-amylase activity"/>
    <property type="evidence" value="ECO:0007669"/>
    <property type="project" value="UniProtKB-EC"/>
</dbReference>
<evidence type="ECO:0000313" key="5">
    <source>
        <dbReference type="EMBL" id="KAL3505788.1"/>
    </source>
</evidence>
<proteinExistence type="inferred from homology"/>
<evidence type="ECO:0000256" key="3">
    <source>
        <dbReference type="ARBA" id="ARBA00023326"/>
    </source>
</evidence>
<comment type="catalytic activity">
    <reaction evidence="4">
        <text>Hydrolysis of (1-&gt;4)-alpha-D-glucosidic linkages in polysaccharides so as to remove successive maltose units from the non-reducing ends of the chains.</text>
        <dbReference type="EC" id="3.2.1.2"/>
    </reaction>
</comment>
<keyword evidence="2 4" id="KW-0119">Carbohydrate metabolism</keyword>
<accession>A0ABD2YJQ1</accession>
<evidence type="ECO:0000256" key="2">
    <source>
        <dbReference type="ARBA" id="ARBA00023277"/>
    </source>
</evidence>
<dbReference type="InterPro" id="IPR001554">
    <property type="entry name" value="Glyco_hydro_14"/>
</dbReference>
<dbReference type="PANTHER" id="PTHR31352:SF3">
    <property type="entry name" value="INACTIVE BETA-AMYLASE 9"/>
    <property type="match status" value="1"/>
</dbReference>
<evidence type="ECO:0000313" key="6">
    <source>
        <dbReference type="Proteomes" id="UP001630127"/>
    </source>
</evidence>
<dbReference type="PRINTS" id="PR00750">
    <property type="entry name" value="BETAAMYLASE"/>
</dbReference>
<dbReference type="EMBL" id="JBJUIK010000013">
    <property type="protein sequence ID" value="KAL3505788.1"/>
    <property type="molecule type" value="Genomic_DNA"/>
</dbReference>
<dbReference type="PANTHER" id="PTHR31352">
    <property type="entry name" value="BETA-AMYLASE 1, CHLOROPLASTIC"/>
    <property type="match status" value="1"/>
</dbReference>
<reference evidence="5 6" key="1">
    <citation type="submission" date="2024-11" db="EMBL/GenBank/DDBJ databases">
        <title>A near-complete genome assembly of Cinchona calisaya.</title>
        <authorList>
            <person name="Lian D.C."/>
            <person name="Zhao X.W."/>
            <person name="Wei L."/>
        </authorList>
    </citation>
    <scope>NUCLEOTIDE SEQUENCE [LARGE SCALE GENOMIC DNA]</scope>
    <source>
        <tissue evidence="5">Nenye</tissue>
    </source>
</reference>
<dbReference type="Gene3D" id="3.20.20.80">
    <property type="entry name" value="Glycosidases"/>
    <property type="match status" value="1"/>
</dbReference>
<keyword evidence="3 4" id="KW-0624">Polysaccharide degradation</keyword>
<dbReference type="InterPro" id="IPR017853">
    <property type="entry name" value="GH"/>
</dbReference>
<dbReference type="AlphaFoldDB" id="A0ABD2YJQ1"/>
<comment type="similarity">
    <text evidence="1 4">Belongs to the glycosyl hydrolase 14 family.</text>
</comment>
<evidence type="ECO:0000256" key="4">
    <source>
        <dbReference type="RuleBase" id="RU000509"/>
    </source>
</evidence>
<dbReference type="SUPFAM" id="SSF51445">
    <property type="entry name" value="(Trans)glycosidases"/>
    <property type="match status" value="1"/>
</dbReference>
<gene>
    <name evidence="5" type="ORF">ACH5RR_031170</name>
</gene>
<keyword evidence="4" id="KW-0326">Glycosidase</keyword>
<dbReference type="Proteomes" id="UP001630127">
    <property type="component" value="Unassembled WGS sequence"/>
</dbReference>
<keyword evidence="4" id="KW-0378">Hydrolase</keyword>
<dbReference type="GO" id="GO:0000272">
    <property type="term" value="P:polysaccharide catabolic process"/>
    <property type="evidence" value="ECO:0007669"/>
    <property type="project" value="UniProtKB-KW"/>
</dbReference>
<keyword evidence="6" id="KW-1185">Reference proteome</keyword>
<evidence type="ECO:0000256" key="1">
    <source>
        <dbReference type="ARBA" id="ARBA00005652"/>
    </source>
</evidence>
<organism evidence="5 6">
    <name type="scientific">Cinchona calisaya</name>
    <dbReference type="NCBI Taxonomy" id="153742"/>
    <lineage>
        <taxon>Eukaryota</taxon>
        <taxon>Viridiplantae</taxon>
        <taxon>Streptophyta</taxon>
        <taxon>Embryophyta</taxon>
        <taxon>Tracheophyta</taxon>
        <taxon>Spermatophyta</taxon>
        <taxon>Magnoliopsida</taxon>
        <taxon>eudicotyledons</taxon>
        <taxon>Gunneridae</taxon>
        <taxon>Pentapetalae</taxon>
        <taxon>asterids</taxon>
        <taxon>lamiids</taxon>
        <taxon>Gentianales</taxon>
        <taxon>Rubiaceae</taxon>
        <taxon>Cinchonoideae</taxon>
        <taxon>Cinchoneae</taxon>
        <taxon>Cinchona</taxon>
    </lineage>
</organism>
<dbReference type="Pfam" id="PF01373">
    <property type="entry name" value="Glyco_hydro_14"/>
    <property type="match status" value="1"/>
</dbReference>